<sequence>ANKVAEYYKKAIGLPSSWDRMIRHSLLKLYDGRHFTSQFLISANLLRFFSPCKNCGKLYNDTLHAFVD</sequence>
<organism evidence="1 2">
    <name type="scientific">Caligus rogercresseyi</name>
    <name type="common">Sea louse</name>
    <dbReference type="NCBI Taxonomy" id="217165"/>
    <lineage>
        <taxon>Eukaryota</taxon>
        <taxon>Metazoa</taxon>
        <taxon>Ecdysozoa</taxon>
        <taxon>Arthropoda</taxon>
        <taxon>Crustacea</taxon>
        <taxon>Multicrustacea</taxon>
        <taxon>Hexanauplia</taxon>
        <taxon>Copepoda</taxon>
        <taxon>Siphonostomatoida</taxon>
        <taxon>Caligidae</taxon>
        <taxon>Caligus</taxon>
    </lineage>
</organism>
<reference evidence="2" key="1">
    <citation type="submission" date="2021-01" db="EMBL/GenBank/DDBJ databases">
        <title>Caligus Genome Assembly.</title>
        <authorList>
            <person name="Gallardo-Escarate C."/>
        </authorList>
    </citation>
    <scope>NUCLEOTIDE SEQUENCE [LARGE SCALE GENOMIC DNA]</scope>
</reference>
<accession>A0A7T8QTR3</accession>
<evidence type="ECO:0000313" key="1">
    <source>
        <dbReference type="EMBL" id="QQP54768.1"/>
    </source>
</evidence>
<protein>
    <submittedName>
        <fullName evidence="1">Uncharacterized protein</fullName>
    </submittedName>
</protein>
<name>A0A7T8QTR3_CALRO</name>
<gene>
    <name evidence="1" type="ORF">FKW44_007707</name>
</gene>
<dbReference type="AlphaFoldDB" id="A0A7T8QTR3"/>
<evidence type="ECO:0000313" key="2">
    <source>
        <dbReference type="Proteomes" id="UP000595437"/>
    </source>
</evidence>
<proteinExistence type="predicted"/>
<dbReference type="Proteomes" id="UP000595437">
    <property type="component" value="Chromosome 5"/>
</dbReference>
<keyword evidence="2" id="KW-1185">Reference proteome</keyword>
<feature type="non-terminal residue" evidence="1">
    <location>
        <position position="68"/>
    </location>
</feature>
<feature type="non-terminal residue" evidence="1">
    <location>
        <position position="1"/>
    </location>
</feature>
<dbReference type="EMBL" id="CP045894">
    <property type="protein sequence ID" value="QQP54768.1"/>
    <property type="molecule type" value="Genomic_DNA"/>
</dbReference>